<dbReference type="Pfam" id="PF01594">
    <property type="entry name" value="AI-2E_transport"/>
    <property type="match status" value="1"/>
</dbReference>
<evidence type="ECO:0000313" key="8">
    <source>
        <dbReference type="EMBL" id="MFC6006937.1"/>
    </source>
</evidence>
<keyword evidence="3 7" id="KW-0812">Transmembrane</keyword>
<evidence type="ECO:0000256" key="7">
    <source>
        <dbReference type="SAM" id="Phobius"/>
    </source>
</evidence>
<evidence type="ECO:0000256" key="4">
    <source>
        <dbReference type="ARBA" id="ARBA00022989"/>
    </source>
</evidence>
<comment type="caution">
    <text evidence="8">The sequence shown here is derived from an EMBL/GenBank/DDBJ whole genome shotgun (WGS) entry which is preliminary data.</text>
</comment>
<reference evidence="9" key="1">
    <citation type="journal article" date="2019" name="Int. J. Syst. Evol. Microbiol.">
        <title>The Global Catalogue of Microorganisms (GCM) 10K type strain sequencing project: providing services to taxonomists for standard genome sequencing and annotation.</title>
        <authorList>
            <consortium name="The Broad Institute Genomics Platform"/>
            <consortium name="The Broad Institute Genome Sequencing Center for Infectious Disease"/>
            <person name="Wu L."/>
            <person name="Ma J."/>
        </authorList>
    </citation>
    <scope>NUCLEOTIDE SEQUENCE [LARGE SCALE GENOMIC DNA]</scope>
    <source>
        <strain evidence="9">KACC 14249</strain>
    </source>
</reference>
<sequence>MAVDSQVGAPDSGPGLSRALVVLLGTAAAVVIGAGLKGAQGIVTPIMLSLVLTIAVGPIPRWARRKGWPGWAATLLGMIAAYLLVLVLAGGVAISAVQLASTLPEYAQKAQDMVHQLSQQLDQAGLSTSGTQKALSQIDFGKVLGLVGDLLSGVLGAASNLFFLVTLLFFLAFESTAMPARGELLRKVRPELADALTRFINGTQSYLIVTTVFGLIVATLDTLALWALGVPLPLVWGLLSFLTNFIPNIGFIIGLIPPALLGLLSGGWGTFFAVIAVYCVINVVLQTFIQPRFVGDAVGFSTTMTFLSMVLWTFLLGPVGALLAVPMSLLVRAFLIDADPKVAWAEMFIGPTPSDQPADPATPPASPPTPPQEPAPA</sequence>
<dbReference type="PANTHER" id="PTHR21716">
    <property type="entry name" value="TRANSMEMBRANE PROTEIN"/>
    <property type="match status" value="1"/>
</dbReference>
<comment type="subcellular location">
    <subcellularLocation>
        <location evidence="1">Membrane</location>
        <topology evidence="1">Multi-pass membrane protein</topology>
    </subcellularLocation>
</comment>
<keyword evidence="4 7" id="KW-1133">Transmembrane helix</keyword>
<evidence type="ECO:0000256" key="6">
    <source>
        <dbReference type="SAM" id="MobiDB-lite"/>
    </source>
</evidence>
<dbReference type="Proteomes" id="UP001596189">
    <property type="component" value="Unassembled WGS sequence"/>
</dbReference>
<feature type="compositionally biased region" description="Pro residues" evidence="6">
    <location>
        <begin position="360"/>
        <end position="377"/>
    </location>
</feature>
<dbReference type="PANTHER" id="PTHR21716:SF64">
    <property type="entry name" value="AI-2 TRANSPORT PROTEIN TQSA"/>
    <property type="match status" value="1"/>
</dbReference>
<evidence type="ECO:0000256" key="2">
    <source>
        <dbReference type="ARBA" id="ARBA00009773"/>
    </source>
</evidence>
<feature type="transmembrane region" description="Helical" evidence="7">
    <location>
        <begin position="268"/>
        <end position="289"/>
    </location>
</feature>
<comment type="similarity">
    <text evidence="2">Belongs to the autoinducer-2 exporter (AI-2E) (TC 2.A.86) family.</text>
</comment>
<feature type="transmembrane region" description="Helical" evidence="7">
    <location>
        <begin position="150"/>
        <end position="173"/>
    </location>
</feature>
<dbReference type="InterPro" id="IPR002549">
    <property type="entry name" value="AI-2E-like"/>
</dbReference>
<keyword evidence="9" id="KW-1185">Reference proteome</keyword>
<proteinExistence type="inferred from homology"/>
<name>A0ABW1JDE3_9ACTN</name>
<feature type="transmembrane region" description="Helical" evidence="7">
    <location>
        <begin position="19"/>
        <end position="36"/>
    </location>
</feature>
<protein>
    <submittedName>
        <fullName evidence="8">AI-2E family transporter</fullName>
    </submittedName>
</protein>
<feature type="transmembrane region" description="Helical" evidence="7">
    <location>
        <begin position="234"/>
        <end position="256"/>
    </location>
</feature>
<keyword evidence="5 7" id="KW-0472">Membrane</keyword>
<accession>A0ABW1JDE3</accession>
<evidence type="ECO:0000256" key="5">
    <source>
        <dbReference type="ARBA" id="ARBA00023136"/>
    </source>
</evidence>
<feature type="region of interest" description="Disordered" evidence="6">
    <location>
        <begin position="350"/>
        <end position="377"/>
    </location>
</feature>
<dbReference type="RefSeq" id="WP_345718401.1">
    <property type="nucleotide sequence ID" value="NZ_BAABFP010000008.1"/>
</dbReference>
<dbReference type="EMBL" id="JBHSRD010000003">
    <property type="protein sequence ID" value="MFC6006937.1"/>
    <property type="molecule type" value="Genomic_DNA"/>
</dbReference>
<feature type="transmembrane region" description="Helical" evidence="7">
    <location>
        <begin position="206"/>
        <end position="228"/>
    </location>
</feature>
<evidence type="ECO:0000313" key="9">
    <source>
        <dbReference type="Proteomes" id="UP001596189"/>
    </source>
</evidence>
<feature type="transmembrane region" description="Helical" evidence="7">
    <location>
        <begin position="71"/>
        <end position="97"/>
    </location>
</feature>
<evidence type="ECO:0000256" key="3">
    <source>
        <dbReference type="ARBA" id="ARBA00022692"/>
    </source>
</evidence>
<feature type="transmembrane region" description="Helical" evidence="7">
    <location>
        <begin position="42"/>
        <end position="59"/>
    </location>
</feature>
<organism evidence="8 9">
    <name type="scientific">Angustibacter luteus</name>
    <dbReference type="NCBI Taxonomy" id="658456"/>
    <lineage>
        <taxon>Bacteria</taxon>
        <taxon>Bacillati</taxon>
        <taxon>Actinomycetota</taxon>
        <taxon>Actinomycetes</taxon>
        <taxon>Kineosporiales</taxon>
        <taxon>Kineosporiaceae</taxon>
    </lineage>
</organism>
<evidence type="ECO:0000256" key="1">
    <source>
        <dbReference type="ARBA" id="ARBA00004141"/>
    </source>
</evidence>
<gene>
    <name evidence="8" type="ORF">ACFQDO_07320</name>
</gene>
<feature type="transmembrane region" description="Helical" evidence="7">
    <location>
        <begin position="309"/>
        <end position="331"/>
    </location>
</feature>